<feature type="region of interest" description="Disordered" evidence="4">
    <location>
        <begin position="166"/>
        <end position="432"/>
    </location>
</feature>
<protein>
    <submittedName>
        <fullName evidence="6">YTH domain-containing family protein 3-like</fullName>
    </submittedName>
</protein>
<keyword evidence="3" id="KW-0694">RNA-binding</keyword>
<proteinExistence type="predicted"/>
<name>A0A8J5JW97_HOMAM</name>
<dbReference type="Pfam" id="PF04146">
    <property type="entry name" value="YTH"/>
    <property type="match status" value="1"/>
</dbReference>
<dbReference type="CDD" id="cd21134">
    <property type="entry name" value="YTH"/>
    <property type="match status" value="1"/>
</dbReference>
<reference evidence="6" key="1">
    <citation type="journal article" date="2021" name="Sci. Adv.">
        <title>The American lobster genome reveals insights on longevity, neural, and immune adaptations.</title>
        <authorList>
            <person name="Polinski J.M."/>
            <person name="Zimin A.V."/>
            <person name="Clark K.F."/>
            <person name="Kohn A.B."/>
            <person name="Sadowski N."/>
            <person name="Timp W."/>
            <person name="Ptitsyn A."/>
            <person name="Khanna P."/>
            <person name="Romanova D.Y."/>
            <person name="Williams P."/>
            <person name="Greenwood S.J."/>
            <person name="Moroz L.L."/>
            <person name="Walt D.R."/>
            <person name="Bodnar A.G."/>
        </authorList>
    </citation>
    <scope>NUCLEOTIDE SEQUENCE</scope>
    <source>
        <strain evidence="6">GMGI-L3</strain>
    </source>
</reference>
<evidence type="ECO:0000256" key="3">
    <source>
        <dbReference type="ARBA" id="ARBA00022884"/>
    </source>
</evidence>
<organism evidence="6 7">
    <name type="scientific">Homarus americanus</name>
    <name type="common">American lobster</name>
    <dbReference type="NCBI Taxonomy" id="6706"/>
    <lineage>
        <taxon>Eukaryota</taxon>
        <taxon>Metazoa</taxon>
        <taxon>Ecdysozoa</taxon>
        <taxon>Arthropoda</taxon>
        <taxon>Crustacea</taxon>
        <taxon>Multicrustacea</taxon>
        <taxon>Malacostraca</taxon>
        <taxon>Eumalacostraca</taxon>
        <taxon>Eucarida</taxon>
        <taxon>Decapoda</taxon>
        <taxon>Pleocyemata</taxon>
        <taxon>Astacidea</taxon>
        <taxon>Nephropoidea</taxon>
        <taxon>Nephropidae</taxon>
        <taxon>Homarus</taxon>
    </lineage>
</organism>
<evidence type="ECO:0000313" key="6">
    <source>
        <dbReference type="EMBL" id="KAG7162760.1"/>
    </source>
</evidence>
<feature type="domain" description="YTH" evidence="5">
    <location>
        <begin position="469"/>
        <end position="603"/>
    </location>
</feature>
<feature type="compositionally biased region" description="Low complexity" evidence="4">
    <location>
        <begin position="379"/>
        <end position="394"/>
    </location>
</feature>
<dbReference type="InterPro" id="IPR007275">
    <property type="entry name" value="YTH_domain"/>
</dbReference>
<feature type="compositionally biased region" description="Pro residues" evidence="4">
    <location>
        <begin position="296"/>
        <end position="311"/>
    </location>
</feature>
<dbReference type="GO" id="GO:1990247">
    <property type="term" value="F:N6-methyladenosine-containing RNA reader activity"/>
    <property type="evidence" value="ECO:0007669"/>
    <property type="project" value="TreeGrafter"/>
</dbReference>
<dbReference type="PROSITE" id="PS50882">
    <property type="entry name" value="YTH"/>
    <property type="match status" value="1"/>
</dbReference>
<dbReference type="AlphaFoldDB" id="A0A8J5JW97"/>
<feature type="compositionally biased region" description="Low complexity" evidence="4">
    <location>
        <begin position="286"/>
        <end position="295"/>
    </location>
</feature>
<dbReference type="Proteomes" id="UP000747542">
    <property type="component" value="Unassembled WGS sequence"/>
</dbReference>
<feature type="compositionally biased region" description="Low complexity" evidence="4">
    <location>
        <begin position="312"/>
        <end position="345"/>
    </location>
</feature>
<accession>A0A8J5JW97</accession>
<evidence type="ECO:0000256" key="1">
    <source>
        <dbReference type="ARBA" id="ARBA00004496"/>
    </source>
</evidence>
<feature type="compositionally biased region" description="Basic residues" evidence="4">
    <location>
        <begin position="701"/>
        <end position="714"/>
    </location>
</feature>
<keyword evidence="7" id="KW-1185">Reference proteome</keyword>
<dbReference type="GO" id="GO:0003729">
    <property type="term" value="F:mRNA binding"/>
    <property type="evidence" value="ECO:0007669"/>
    <property type="project" value="TreeGrafter"/>
</dbReference>
<dbReference type="InterPro" id="IPR045168">
    <property type="entry name" value="YTH_prot"/>
</dbReference>
<evidence type="ECO:0000256" key="4">
    <source>
        <dbReference type="SAM" id="MobiDB-lite"/>
    </source>
</evidence>
<keyword evidence="2" id="KW-0963">Cytoplasm</keyword>
<dbReference type="EMBL" id="JAHLQT010027102">
    <property type="protein sequence ID" value="KAG7162760.1"/>
    <property type="molecule type" value="Genomic_DNA"/>
</dbReference>
<feature type="compositionally biased region" description="Pro residues" evidence="4">
    <location>
        <begin position="411"/>
        <end position="423"/>
    </location>
</feature>
<dbReference type="FunFam" id="3.10.590.10:FF:000001">
    <property type="entry name" value="YTH domain family 1, isoform CRA_a"/>
    <property type="match status" value="1"/>
</dbReference>
<feature type="compositionally biased region" description="Basic residues" evidence="4">
    <location>
        <begin position="346"/>
        <end position="364"/>
    </location>
</feature>
<comment type="subcellular location">
    <subcellularLocation>
        <location evidence="1">Cytoplasm</location>
    </subcellularLocation>
</comment>
<feature type="region of interest" description="Disordered" evidence="4">
    <location>
        <begin position="618"/>
        <end position="714"/>
    </location>
</feature>
<dbReference type="PANTHER" id="PTHR12357:SF89">
    <property type="entry name" value="YTH DOMAIN-CONTAINING FAMILY PROTEIN"/>
    <property type="match status" value="1"/>
</dbReference>
<sequence length="714" mass="80402">MDIYIFTFLFSAKWAQRSDSLTLAQNYSSFQSYTSPMTSSMAAAAAASDPYMSSYYMTSTPYQAFGVGDGTWSNGGDHMQTFLGGYGGQMGYDSHSAIEGMFGSGSFGGFNPPGFNYGFHGNGDYSAWGGSDVRGGNKPYDDYYQRDNLYTDDRVKALDQGVQGLTIADPKTGQDLPRDGGSGIGKNASTNGNSGVEVKPNGGSSPGGDTSVGLGQTKKGISWASIASQPAKPQPKGRRDKTTMSSIVPGRHMDIGTWEGKNGGGPKPVAPPPVPRPAWEAPRGGSRSTTSTSYSTPPPRTPPQVPPPQPVQPTGQPQQTGQQQEQPPLQPLQTSPQQHQQNPHQQHVHQQHLHQQHQHQHQHQHQQQQQHQHQHHQHQQLQQQLPPSPQQQQQAPPPPLLPSGVMHAPMELPPSPQSGPPMSIPQRAPLPHVPGQIPAELQPDDPILEGLRMRNDYNPKDFDLSPKNARFFVIKSYSEDDIHRSIKYEIWCSTEHGNKRLDAAFREREGKGPVYLFFSVNGSGHFCGLAQMISMVDYNSSSSVWAQDKWKGQFRVKWIYVKDVPNNQLRHIRLENNENKPVTNSRDTQEVPYEKGKQVLKIINQYRHSTSIFDDFSHYEKRQEETETRRNPGAPYKEMERDDRRNDRMDHRDHRDHRDHPRDHRDHRENRDHYHRDHRDQREHRDHRDHHRGGMGGGRGRGGHHHPHHRGARN</sequence>
<comment type="caution">
    <text evidence="6">The sequence shown here is derived from an EMBL/GenBank/DDBJ whole genome shotgun (WGS) entry which is preliminary data.</text>
</comment>
<dbReference type="Gene3D" id="3.10.590.10">
    <property type="entry name" value="ph1033 like domains"/>
    <property type="match status" value="1"/>
</dbReference>
<dbReference type="GO" id="GO:0061157">
    <property type="term" value="P:mRNA destabilization"/>
    <property type="evidence" value="ECO:0007669"/>
    <property type="project" value="TreeGrafter"/>
</dbReference>
<feature type="compositionally biased region" description="Basic and acidic residues" evidence="4">
    <location>
        <begin position="618"/>
        <end position="630"/>
    </location>
</feature>
<evidence type="ECO:0000313" key="7">
    <source>
        <dbReference type="Proteomes" id="UP000747542"/>
    </source>
</evidence>
<evidence type="ECO:0000259" key="5">
    <source>
        <dbReference type="PROSITE" id="PS50882"/>
    </source>
</evidence>
<feature type="compositionally biased region" description="Basic and acidic residues" evidence="4">
    <location>
        <begin position="637"/>
        <end position="686"/>
    </location>
</feature>
<evidence type="ECO:0000256" key="2">
    <source>
        <dbReference type="ARBA" id="ARBA00022490"/>
    </source>
</evidence>
<dbReference type="GO" id="GO:0005737">
    <property type="term" value="C:cytoplasm"/>
    <property type="evidence" value="ECO:0007669"/>
    <property type="project" value="UniProtKB-SubCell"/>
</dbReference>
<gene>
    <name evidence="6" type="primary">YTHDF3-L</name>
    <name evidence="6" type="ORF">Hamer_G018286</name>
</gene>
<dbReference type="PANTHER" id="PTHR12357">
    <property type="entry name" value="YTH YT521-B HOMOLOGY DOMAIN-CONTAINING"/>
    <property type="match status" value="1"/>
</dbReference>